<proteinExistence type="predicted"/>
<dbReference type="AlphaFoldDB" id="D3BF81"/>
<evidence type="ECO:0000313" key="1">
    <source>
        <dbReference type="EMBL" id="EFA79795.1"/>
    </source>
</evidence>
<dbReference type="EMBL" id="ADBJ01000031">
    <property type="protein sequence ID" value="EFA79795.1"/>
    <property type="molecule type" value="Genomic_DNA"/>
</dbReference>
<dbReference type="GeneID" id="31362096"/>
<dbReference type="InParanoid" id="D3BF81"/>
<reference evidence="1 2" key="1">
    <citation type="journal article" date="2011" name="Genome Res.">
        <title>Phylogeny-wide analysis of social amoeba genomes highlights ancient origins for complex intercellular communication.</title>
        <authorList>
            <person name="Heidel A.J."/>
            <person name="Lawal H.M."/>
            <person name="Felder M."/>
            <person name="Schilde C."/>
            <person name="Helps N.R."/>
            <person name="Tunggal B."/>
            <person name="Rivero F."/>
            <person name="John U."/>
            <person name="Schleicher M."/>
            <person name="Eichinger L."/>
            <person name="Platzer M."/>
            <person name="Noegel A.A."/>
            <person name="Schaap P."/>
            <person name="Gloeckner G."/>
        </authorList>
    </citation>
    <scope>NUCLEOTIDE SEQUENCE [LARGE SCALE GENOMIC DNA]</scope>
    <source>
        <strain evidence="2">ATCC 26659 / Pp 5 / PN500</strain>
    </source>
</reference>
<keyword evidence="2" id="KW-1185">Reference proteome</keyword>
<dbReference type="Proteomes" id="UP000001396">
    <property type="component" value="Unassembled WGS sequence"/>
</dbReference>
<accession>D3BF81</accession>
<evidence type="ECO:0000313" key="2">
    <source>
        <dbReference type="Proteomes" id="UP000001396"/>
    </source>
</evidence>
<sequence>MGASDNFMPSAIPSLESNVMIICGILDFFLFET</sequence>
<dbReference type="RefSeq" id="XP_020431916.1">
    <property type="nucleotide sequence ID" value="XM_020577468.1"/>
</dbReference>
<gene>
    <name evidence="1" type="ORF">PPL_06614</name>
</gene>
<comment type="caution">
    <text evidence="1">The sequence shown here is derived from an EMBL/GenBank/DDBJ whole genome shotgun (WGS) entry which is preliminary data.</text>
</comment>
<organism evidence="1 2">
    <name type="scientific">Heterostelium pallidum (strain ATCC 26659 / Pp 5 / PN500)</name>
    <name type="common">Cellular slime mold</name>
    <name type="synonym">Polysphondylium pallidum</name>
    <dbReference type="NCBI Taxonomy" id="670386"/>
    <lineage>
        <taxon>Eukaryota</taxon>
        <taxon>Amoebozoa</taxon>
        <taxon>Evosea</taxon>
        <taxon>Eumycetozoa</taxon>
        <taxon>Dictyostelia</taxon>
        <taxon>Acytosteliales</taxon>
        <taxon>Acytosteliaceae</taxon>
        <taxon>Heterostelium</taxon>
    </lineage>
</organism>
<protein>
    <submittedName>
        <fullName evidence="1">Uncharacterized protein</fullName>
    </submittedName>
</protein>
<name>D3BF81_HETP5</name>